<feature type="compositionally biased region" description="Basic residues" evidence="8">
    <location>
        <begin position="855"/>
        <end position="864"/>
    </location>
</feature>
<feature type="compositionally biased region" description="Basic and acidic residues" evidence="8">
    <location>
        <begin position="166"/>
        <end position="180"/>
    </location>
</feature>
<feature type="compositionally biased region" description="Basic and acidic residues" evidence="8">
    <location>
        <begin position="881"/>
        <end position="910"/>
    </location>
</feature>
<evidence type="ECO:0000256" key="8">
    <source>
        <dbReference type="SAM" id="MobiDB-lite"/>
    </source>
</evidence>
<feature type="transmembrane region" description="Helical" evidence="9">
    <location>
        <begin position="571"/>
        <end position="594"/>
    </location>
</feature>
<evidence type="ECO:0000256" key="4">
    <source>
        <dbReference type="ARBA" id="ARBA00022692"/>
    </source>
</evidence>
<feature type="compositionally biased region" description="Low complexity" evidence="8">
    <location>
        <begin position="147"/>
        <end position="158"/>
    </location>
</feature>
<dbReference type="PROSITE" id="PS50262">
    <property type="entry name" value="G_PROTEIN_RECEP_F1_2"/>
    <property type="match status" value="1"/>
</dbReference>
<evidence type="ECO:0000313" key="12">
    <source>
        <dbReference type="Proteomes" id="UP001292094"/>
    </source>
</evidence>
<gene>
    <name evidence="11" type="ORF">Pmani_022809</name>
</gene>
<dbReference type="FunFam" id="1.20.1070.10:FF:000181">
    <property type="entry name" value="Thyrotropin receptor"/>
    <property type="match status" value="1"/>
</dbReference>
<feature type="compositionally biased region" description="Polar residues" evidence="8">
    <location>
        <begin position="27"/>
        <end position="36"/>
    </location>
</feature>
<dbReference type="GO" id="GO:0008528">
    <property type="term" value="F:G protein-coupled peptide receptor activity"/>
    <property type="evidence" value="ECO:0007669"/>
    <property type="project" value="TreeGrafter"/>
</dbReference>
<name>A0AAE1PCF4_9EUCA</name>
<feature type="compositionally biased region" description="Low complexity" evidence="8">
    <location>
        <begin position="774"/>
        <end position="815"/>
    </location>
</feature>
<feature type="transmembrane region" description="Helical" evidence="9">
    <location>
        <begin position="364"/>
        <end position="385"/>
    </location>
</feature>
<feature type="compositionally biased region" description="Low complexity" evidence="8">
    <location>
        <begin position="1010"/>
        <end position="1025"/>
    </location>
</feature>
<keyword evidence="7 9" id="KW-0472">Membrane</keyword>
<feature type="region of interest" description="Disordered" evidence="8">
    <location>
        <begin position="234"/>
        <end position="314"/>
    </location>
</feature>
<keyword evidence="12" id="KW-1185">Reference proteome</keyword>
<dbReference type="SUPFAM" id="SSF81321">
    <property type="entry name" value="Family A G protein-coupled receptor-like"/>
    <property type="match status" value="1"/>
</dbReference>
<feature type="compositionally biased region" description="Polar residues" evidence="8">
    <location>
        <begin position="707"/>
        <end position="722"/>
    </location>
</feature>
<feature type="region of interest" description="Disordered" evidence="8">
    <location>
        <begin position="692"/>
        <end position="832"/>
    </location>
</feature>
<dbReference type="Pfam" id="PF00001">
    <property type="entry name" value="7tm_1"/>
    <property type="match status" value="1"/>
</dbReference>
<feature type="compositionally biased region" description="Acidic residues" evidence="8">
    <location>
        <begin position="283"/>
        <end position="292"/>
    </location>
</feature>
<evidence type="ECO:0000256" key="9">
    <source>
        <dbReference type="SAM" id="Phobius"/>
    </source>
</evidence>
<dbReference type="Proteomes" id="UP001292094">
    <property type="component" value="Unassembled WGS sequence"/>
</dbReference>
<keyword evidence="5" id="KW-0677">Repeat</keyword>
<dbReference type="GO" id="GO:0016500">
    <property type="term" value="F:protein-hormone receptor activity"/>
    <property type="evidence" value="ECO:0007669"/>
    <property type="project" value="InterPro"/>
</dbReference>
<accession>A0AAE1PCF4</accession>
<feature type="region of interest" description="Disordered" evidence="8">
    <location>
        <begin position="134"/>
        <end position="192"/>
    </location>
</feature>
<evidence type="ECO:0000313" key="11">
    <source>
        <dbReference type="EMBL" id="KAK4305296.1"/>
    </source>
</evidence>
<evidence type="ECO:0000259" key="10">
    <source>
        <dbReference type="PROSITE" id="PS50262"/>
    </source>
</evidence>
<sequence length="1034" mass="111523">MAEEKYCSEVTSPSSLHMHPTTRPRRQPNQLSTPTHATPPGETWGSLEMKGEGVSLYFPSDVGEGGHDGGQKAGVRPEGVHVPSPMETQTQDNVGRTRTRHYSHHSRHGRKGVAIAGQGEQDGEKATLDAQHQGGFTVFPGNHHHQQQQQQQQQEAQQRSAALIRDPVEDLIPRPEKRDPVGAAGEGGGSFHHESPLGFGAFNHSAGMFFPPLITSRDNSSGLGWGHTGQVWPDHLPPIDSGDDNTYGGQPFPKYDNNGGGGGGGVDGPLHTGFHGEFPGGFPDDDDVEGRDEESGGRGQSGGQQQRQPHHQPDSQWIAATVASKTLVVLCGNVSKDYQSVQCHPGPDAFNPCEDIMGNLALRVAVWLVVVTAVVGNLAVMIVLISSKFKMSVSKFLMVNLALADLCMGIYLLIIAAMDLHTIGVYFNYAIDWQNGPGCKVAGFLTVFASELSIFTLTVITSERWYAITYAIHLNKRLKLSMAMKIMVVGWAYSVTMAALPLLGISNYSKTSICLPMDIGDALALSYLVALLLVNGLAFFVITACYASMYCSISRHDATAPHSDLTVAKRMALLVFTDFACWAPIAFFGLTAVAGLPLINVTRAKILLVFFYPLNSCANPYLYAILTKQYRRDLFILLARYGFCTKRAMKYKGAYSSVNNTFPHNTVVNAPNHRNSTLTQITLCDLTRGARTSQGSNNGSLLAATTAGGSQDSLQRNASPLRTPTKPEMTANDTNERLSTVQEMSHSTHSDEDDPTDDLLHPHRNHHHNHKQHQQQQQQPQQQQQHQHVGDDSSSTSSSNSSSSSNSNNSNSSGSHGNMKQQGGSPHPIKNCYTRLSVTPEQEEILRQALQETKSKKRRSSKRGGGRENSEASEGVVEGEGSDRRGDREGRGDRGIGDDSNRRSGGDEWRNTSSGGAAAAGGGGYKEREGGGGVGGGDRGREDVKGDKKTGVGVERRGGDEEELLGAHKCGRDATTSKPSGHGEAIVICEVEINRGSERDNRSPVLGLPTTTTTTTKTGFTPSTTDLEEMTSVV</sequence>
<dbReference type="GO" id="GO:0007189">
    <property type="term" value="P:adenylate cyclase-activating G protein-coupled receptor signaling pathway"/>
    <property type="evidence" value="ECO:0007669"/>
    <property type="project" value="TreeGrafter"/>
</dbReference>
<feature type="compositionally biased region" description="Polar residues" evidence="8">
    <location>
        <begin position="731"/>
        <end position="747"/>
    </location>
</feature>
<comment type="subcellular location">
    <subcellularLocation>
        <location evidence="1">Membrane</location>
    </subcellularLocation>
</comment>
<dbReference type="Gene3D" id="1.20.1070.10">
    <property type="entry name" value="Rhodopsin 7-helix transmembrane proteins"/>
    <property type="match status" value="1"/>
</dbReference>
<dbReference type="PROSITE" id="PS00237">
    <property type="entry name" value="G_PROTEIN_RECEP_F1_1"/>
    <property type="match status" value="1"/>
</dbReference>
<dbReference type="CDD" id="cd15136">
    <property type="entry name" value="7tmA_Glyco_hormone_R"/>
    <property type="match status" value="1"/>
</dbReference>
<dbReference type="InterPro" id="IPR000276">
    <property type="entry name" value="GPCR_Rhodpsn"/>
</dbReference>
<evidence type="ECO:0000256" key="3">
    <source>
        <dbReference type="ARBA" id="ARBA00022614"/>
    </source>
</evidence>
<proteinExistence type="inferred from homology"/>
<feature type="region of interest" description="Disordered" evidence="8">
    <location>
        <begin position="850"/>
        <end position="981"/>
    </location>
</feature>
<feature type="compositionally biased region" description="Gly residues" evidence="8">
    <location>
        <begin position="258"/>
        <end position="267"/>
    </location>
</feature>
<evidence type="ECO:0000256" key="6">
    <source>
        <dbReference type="ARBA" id="ARBA00022989"/>
    </source>
</evidence>
<dbReference type="PANTHER" id="PTHR24372:SF74">
    <property type="entry name" value="LP13728P"/>
    <property type="match status" value="1"/>
</dbReference>
<protein>
    <recommendedName>
        <fullName evidence="10">G-protein coupled receptors family 1 profile domain-containing protein</fullName>
    </recommendedName>
</protein>
<dbReference type="InterPro" id="IPR002131">
    <property type="entry name" value="Gphrmn_rcpt_fam"/>
</dbReference>
<feature type="transmembrane region" description="Helical" evidence="9">
    <location>
        <begin position="482"/>
        <end position="505"/>
    </location>
</feature>
<evidence type="ECO:0000256" key="7">
    <source>
        <dbReference type="ARBA" id="ARBA00023136"/>
    </source>
</evidence>
<evidence type="ECO:0000256" key="5">
    <source>
        <dbReference type="ARBA" id="ARBA00022737"/>
    </source>
</evidence>
<evidence type="ECO:0000256" key="2">
    <source>
        <dbReference type="ARBA" id="ARBA00010663"/>
    </source>
</evidence>
<dbReference type="AlphaFoldDB" id="A0AAE1PCF4"/>
<organism evidence="11 12">
    <name type="scientific">Petrolisthes manimaculis</name>
    <dbReference type="NCBI Taxonomy" id="1843537"/>
    <lineage>
        <taxon>Eukaryota</taxon>
        <taxon>Metazoa</taxon>
        <taxon>Ecdysozoa</taxon>
        <taxon>Arthropoda</taxon>
        <taxon>Crustacea</taxon>
        <taxon>Multicrustacea</taxon>
        <taxon>Malacostraca</taxon>
        <taxon>Eumalacostraca</taxon>
        <taxon>Eucarida</taxon>
        <taxon>Decapoda</taxon>
        <taxon>Pleocyemata</taxon>
        <taxon>Anomura</taxon>
        <taxon>Galatheoidea</taxon>
        <taxon>Porcellanidae</taxon>
        <taxon>Petrolisthes</taxon>
    </lineage>
</organism>
<feature type="compositionally biased region" description="Basic residues" evidence="8">
    <location>
        <begin position="762"/>
        <end position="773"/>
    </location>
</feature>
<keyword evidence="6 9" id="KW-1133">Transmembrane helix</keyword>
<dbReference type="PRINTS" id="PR00237">
    <property type="entry name" value="GPCRRHODOPSN"/>
</dbReference>
<comment type="similarity">
    <text evidence="2">Belongs to the G-protein coupled receptor 1 family.</text>
</comment>
<dbReference type="EMBL" id="JAWZYT010002300">
    <property type="protein sequence ID" value="KAK4305296.1"/>
    <property type="molecule type" value="Genomic_DNA"/>
</dbReference>
<feature type="region of interest" description="Disordered" evidence="8">
    <location>
        <begin position="1"/>
        <end position="110"/>
    </location>
</feature>
<evidence type="ECO:0000256" key="1">
    <source>
        <dbReference type="ARBA" id="ARBA00004370"/>
    </source>
</evidence>
<dbReference type="GO" id="GO:0005886">
    <property type="term" value="C:plasma membrane"/>
    <property type="evidence" value="ECO:0007669"/>
    <property type="project" value="TreeGrafter"/>
</dbReference>
<comment type="caution">
    <text evidence="11">The sequence shown here is derived from an EMBL/GenBank/DDBJ whole genome shotgun (WGS) entry which is preliminary data.</text>
</comment>
<feature type="compositionally biased region" description="Basic and acidic residues" evidence="8">
    <location>
        <begin position="938"/>
        <end position="959"/>
    </location>
</feature>
<dbReference type="InterPro" id="IPR017452">
    <property type="entry name" value="GPCR_Rhodpsn_7TM"/>
</dbReference>
<keyword evidence="3" id="KW-0433">Leucine-rich repeat</keyword>
<dbReference type="GO" id="GO:0009755">
    <property type="term" value="P:hormone-mediated signaling pathway"/>
    <property type="evidence" value="ECO:0007669"/>
    <property type="project" value="TreeGrafter"/>
</dbReference>
<feature type="transmembrane region" description="Helical" evidence="9">
    <location>
        <begin position="397"/>
        <end position="421"/>
    </location>
</feature>
<reference evidence="11" key="1">
    <citation type="submission" date="2023-11" db="EMBL/GenBank/DDBJ databases">
        <title>Genome assemblies of two species of porcelain crab, Petrolisthes cinctipes and Petrolisthes manimaculis (Anomura: Porcellanidae).</title>
        <authorList>
            <person name="Angst P."/>
        </authorList>
    </citation>
    <scope>NUCLEOTIDE SEQUENCE</scope>
    <source>
        <strain evidence="11">PB745_02</strain>
        <tissue evidence="11">Gill</tissue>
    </source>
</reference>
<feature type="domain" description="G-protein coupled receptors family 1 profile" evidence="10">
    <location>
        <begin position="376"/>
        <end position="623"/>
    </location>
</feature>
<feature type="transmembrane region" description="Helical" evidence="9">
    <location>
        <begin position="525"/>
        <end position="550"/>
    </location>
</feature>
<feature type="region of interest" description="Disordered" evidence="8">
    <location>
        <begin position="999"/>
        <end position="1034"/>
    </location>
</feature>
<feature type="transmembrane region" description="Helical" evidence="9">
    <location>
        <begin position="441"/>
        <end position="461"/>
    </location>
</feature>
<dbReference type="PRINTS" id="PR00373">
    <property type="entry name" value="GLYCHORMONER"/>
</dbReference>
<keyword evidence="4 9" id="KW-0812">Transmembrane</keyword>
<dbReference type="PANTHER" id="PTHR24372">
    <property type="entry name" value="GLYCOPROTEIN HORMONE RECEPTOR"/>
    <property type="match status" value="1"/>
</dbReference>
<feature type="compositionally biased region" description="Basic residues" evidence="8">
    <location>
        <begin position="97"/>
        <end position="110"/>
    </location>
</feature>